<accession>H3AVM1</accession>
<dbReference type="InterPro" id="IPR000477">
    <property type="entry name" value="RT_dom"/>
</dbReference>
<dbReference type="PANTHER" id="PTHR47027">
    <property type="entry name" value="REVERSE TRANSCRIPTASE DOMAIN-CONTAINING PROTEIN"/>
    <property type="match status" value="1"/>
</dbReference>
<dbReference type="InterPro" id="IPR043128">
    <property type="entry name" value="Rev_trsase/Diguanyl_cyclase"/>
</dbReference>
<dbReference type="Pfam" id="PF00078">
    <property type="entry name" value="RVT_1"/>
    <property type="match status" value="1"/>
</dbReference>
<dbReference type="InterPro" id="IPR043502">
    <property type="entry name" value="DNA/RNA_pol_sf"/>
</dbReference>
<dbReference type="SUPFAM" id="SSF56672">
    <property type="entry name" value="DNA/RNA polymerases"/>
    <property type="match status" value="1"/>
</dbReference>
<dbReference type="InParanoid" id="H3AVM1"/>
<evidence type="ECO:0000256" key="2">
    <source>
        <dbReference type="ARBA" id="ARBA00012180"/>
    </source>
</evidence>
<reference evidence="4" key="2">
    <citation type="submission" date="2025-08" db="UniProtKB">
        <authorList>
            <consortium name="Ensembl"/>
        </authorList>
    </citation>
    <scope>IDENTIFICATION</scope>
</reference>
<dbReference type="GeneTree" id="ENSGT01150000286929"/>
<dbReference type="Ensembl" id="ENSLACT00000013789.1">
    <property type="protein sequence ID" value="ENSLACP00000013692.1"/>
    <property type="gene ID" value="ENSLACG00000012050.1"/>
</dbReference>
<evidence type="ECO:0000313" key="4">
    <source>
        <dbReference type="Ensembl" id="ENSLACP00000013692.1"/>
    </source>
</evidence>
<evidence type="ECO:0000313" key="5">
    <source>
        <dbReference type="Proteomes" id="UP000008672"/>
    </source>
</evidence>
<dbReference type="CDD" id="cd01650">
    <property type="entry name" value="RT_nLTR_like"/>
    <property type="match status" value="1"/>
</dbReference>
<feature type="domain" description="Reverse transcriptase" evidence="3">
    <location>
        <begin position="1"/>
        <end position="244"/>
    </location>
</feature>
<reference evidence="4" key="3">
    <citation type="submission" date="2025-09" db="UniProtKB">
        <authorList>
            <consortium name="Ensembl"/>
        </authorList>
    </citation>
    <scope>IDENTIFICATION</scope>
</reference>
<dbReference type="STRING" id="7897.ENSLACP00000013692"/>
<dbReference type="GO" id="GO:0004523">
    <property type="term" value="F:RNA-DNA hybrid ribonuclease activity"/>
    <property type="evidence" value="ECO:0007669"/>
    <property type="project" value="UniProtKB-EC"/>
</dbReference>
<proteinExistence type="inferred from homology"/>
<protein>
    <recommendedName>
        <fullName evidence="2">ribonuclease H</fullName>
        <ecNumber evidence="2">3.1.26.4</ecNumber>
    </recommendedName>
</protein>
<keyword evidence="5" id="KW-1185">Reference proteome</keyword>
<dbReference type="EC" id="3.1.26.4" evidence="2"/>
<dbReference type="Gene3D" id="3.30.70.270">
    <property type="match status" value="1"/>
</dbReference>
<organism evidence="4 5">
    <name type="scientific">Latimeria chalumnae</name>
    <name type="common">Coelacanth</name>
    <dbReference type="NCBI Taxonomy" id="7897"/>
    <lineage>
        <taxon>Eukaryota</taxon>
        <taxon>Metazoa</taxon>
        <taxon>Chordata</taxon>
        <taxon>Craniata</taxon>
        <taxon>Vertebrata</taxon>
        <taxon>Euteleostomi</taxon>
        <taxon>Coelacanthiformes</taxon>
        <taxon>Coelacanthidae</taxon>
        <taxon>Latimeria</taxon>
    </lineage>
</organism>
<dbReference type="EMBL" id="AFYH01084034">
    <property type="status" value="NOT_ANNOTATED_CDS"/>
    <property type="molecule type" value="Genomic_DNA"/>
</dbReference>
<dbReference type="EMBL" id="AFYH01084035">
    <property type="status" value="NOT_ANNOTATED_CDS"/>
    <property type="molecule type" value="Genomic_DNA"/>
</dbReference>
<dbReference type="eggNOG" id="KOG1075">
    <property type="taxonomic scope" value="Eukaryota"/>
</dbReference>
<dbReference type="HOGENOM" id="CLU_000680_27_3_1"/>
<comment type="similarity">
    <text evidence="1">Belongs to the beta type-B retroviral polymerase family. HERV class-II K(HML-2) pol subfamily.</text>
</comment>
<dbReference type="Proteomes" id="UP000008672">
    <property type="component" value="Unassembled WGS sequence"/>
</dbReference>
<sequence>IDWKTGVFVTLPKKGDLKECANHRMISLINHTSKILLYYKKDGNQVGRSVEQADFKTGRGTRDQTINLRLIIEKCKGYKVPLYMYFIDYSKEFDRMIHGSLWKTLKEMASPNHVIELIRQLYKNQNTAFKIAKGVRQGYVMSPHLFTIHAEAIMKEALGGFKDGAKIGSRRITNLRYTDDINLISSTQEDLKDLLKRVQQASKRKGLQLNMKKTKIMDDNNKRFEIDGNKIEEVKSFNYLGSVI</sequence>
<dbReference type="PROSITE" id="PS50878">
    <property type="entry name" value="RT_POL"/>
    <property type="match status" value="1"/>
</dbReference>
<dbReference type="PANTHER" id="PTHR47027:SF8">
    <property type="entry name" value="RIBONUCLEASE H"/>
    <property type="match status" value="1"/>
</dbReference>
<dbReference type="OMA" id="TFMERIS"/>
<evidence type="ECO:0000259" key="3">
    <source>
        <dbReference type="PROSITE" id="PS50878"/>
    </source>
</evidence>
<reference evidence="5" key="1">
    <citation type="submission" date="2011-08" db="EMBL/GenBank/DDBJ databases">
        <title>The draft genome of Latimeria chalumnae.</title>
        <authorList>
            <person name="Di Palma F."/>
            <person name="Alfoldi J."/>
            <person name="Johnson J."/>
            <person name="Berlin A."/>
            <person name="Gnerre S."/>
            <person name="Jaffe D."/>
            <person name="MacCallum I."/>
            <person name="Young S."/>
            <person name="Walker B.J."/>
            <person name="Lander E."/>
            <person name="Lindblad-Toh K."/>
        </authorList>
    </citation>
    <scope>NUCLEOTIDE SEQUENCE [LARGE SCALE GENOMIC DNA]</scope>
    <source>
        <strain evidence="5">Wild caught</strain>
    </source>
</reference>
<name>H3AVM1_LATCH</name>
<evidence type="ECO:0000256" key="1">
    <source>
        <dbReference type="ARBA" id="ARBA00010879"/>
    </source>
</evidence>
<dbReference type="AlphaFoldDB" id="H3AVM1"/>